<dbReference type="AlphaFoldDB" id="A0A919MW19"/>
<evidence type="ECO:0000256" key="1">
    <source>
        <dbReference type="ARBA" id="ARBA00005254"/>
    </source>
</evidence>
<sequence>MAGPTRHNDRMTHFDGLDDLLARDELGTTGWHLIDQRRVDAFADVTGDHQWIHVDPQRAREQGPFGGTIAHGALTLSLCTAFVSEIVQVRNVTHVVNGGFDKVRFRAPVPVGARLRGTARLVAARRMAGGARTTIRITAEIEGGNRPACVAEQILAFYG</sequence>
<evidence type="ECO:0000259" key="2">
    <source>
        <dbReference type="Pfam" id="PF01575"/>
    </source>
</evidence>
<protein>
    <submittedName>
        <fullName evidence="3">MaoC family dehydratase</fullName>
    </submittedName>
</protein>
<dbReference type="Gene3D" id="3.10.129.10">
    <property type="entry name" value="Hotdog Thioesterase"/>
    <property type="match status" value="1"/>
</dbReference>
<dbReference type="PANTHER" id="PTHR42993:SF1">
    <property type="entry name" value="MAOC-LIKE DEHYDRATASE DOMAIN-CONTAINING PROTEIN"/>
    <property type="match status" value="1"/>
</dbReference>
<proteinExistence type="inferred from homology"/>
<dbReference type="CDD" id="cd03450">
    <property type="entry name" value="NodN"/>
    <property type="match status" value="1"/>
</dbReference>
<dbReference type="Proteomes" id="UP000647172">
    <property type="component" value="Unassembled WGS sequence"/>
</dbReference>
<feature type="domain" description="MaoC-like" evidence="2">
    <location>
        <begin position="32"/>
        <end position="128"/>
    </location>
</feature>
<dbReference type="InterPro" id="IPR002539">
    <property type="entry name" value="MaoC-like_dom"/>
</dbReference>
<evidence type="ECO:0000313" key="3">
    <source>
        <dbReference type="EMBL" id="GIE51755.1"/>
    </source>
</evidence>
<dbReference type="PANTHER" id="PTHR42993">
    <property type="entry name" value="MAOC-LIKE DEHYDRATASE DOMAIN-CONTAINING PROTEIN"/>
    <property type="match status" value="1"/>
</dbReference>
<dbReference type="SUPFAM" id="SSF54637">
    <property type="entry name" value="Thioesterase/thiol ester dehydrase-isomerase"/>
    <property type="match status" value="1"/>
</dbReference>
<evidence type="ECO:0000313" key="4">
    <source>
        <dbReference type="Proteomes" id="UP000647172"/>
    </source>
</evidence>
<gene>
    <name evidence="3" type="ORF">Ani05nite_52890</name>
</gene>
<dbReference type="InterPro" id="IPR029069">
    <property type="entry name" value="HotDog_dom_sf"/>
</dbReference>
<comment type="similarity">
    <text evidence="1">Belongs to the enoyl-CoA hydratase/isomerase family.</text>
</comment>
<comment type="caution">
    <text evidence="3">The sequence shown here is derived from an EMBL/GenBank/DDBJ whole genome shotgun (WGS) entry which is preliminary data.</text>
</comment>
<dbReference type="EMBL" id="BOMQ01000061">
    <property type="protein sequence ID" value="GIE51755.1"/>
    <property type="molecule type" value="Genomic_DNA"/>
</dbReference>
<keyword evidence="4" id="KW-1185">Reference proteome</keyword>
<organism evidence="3 4">
    <name type="scientific">Actinoplanes nipponensis</name>
    <dbReference type="NCBI Taxonomy" id="135950"/>
    <lineage>
        <taxon>Bacteria</taxon>
        <taxon>Bacillati</taxon>
        <taxon>Actinomycetota</taxon>
        <taxon>Actinomycetes</taxon>
        <taxon>Micromonosporales</taxon>
        <taxon>Micromonosporaceae</taxon>
        <taxon>Actinoplanes</taxon>
    </lineage>
</organism>
<dbReference type="InterPro" id="IPR039375">
    <property type="entry name" value="NodN-like"/>
</dbReference>
<name>A0A919MW19_9ACTN</name>
<dbReference type="Pfam" id="PF01575">
    <property type="entry name" value="MaoC_dehydratas"/>
    <property type="match status" value="1"/>
</dbReference>
<accession>A0A919MW19</accession>
<reference evidence="3" key="1">
    <citation type="submission" date="2021-01" db="EMBL/GenBank/DDBJ databases">
        <title>Whole genome shotgun sequence of Actinoplanes nipponensis NBRC 14063.</title>
        <authorList>
            <person name="Komaki H."/>
            <person name="Tamura T."/>
        </authorList>
    </citation>
    <scope>NUCLEOTIDE SEQUENCE</scope>
    <source>
        <strain evidence="3">NBRC 14063</strain>
    </source>
</reference>